<sequence length="543" mass="60255">MIVNLYWITLFVLLPVTVLLMSRSLLAKTTRRLLAKTKRRTSDTPPPSPTDSITGEDDHERAKDKEARAFQIKFLKVYLFAMAADWLQGPYTYPLFKTEFEFPEKTVASLYMTTFIAAAISSLFVGFLADKFGRRNACLAFCLIHSLSALSVLSKDLKVLYAGQALGGLGLAMLWTVFESWMVTEWNTRKLGDERLGTMFGTMTRANCSAAVLGGLIGDLAVEVSGTRKGPFVVGVVIEAIAAVMLLCCWNENYGQPKDTKEKRMTPKDTLRQLGDIKIWALSFISCCWEGTNFLVLFFWPGILQDAHRRIHGPDAEDVPYGPIFAAFMLAMILGALLFSAIMKRKKSRLALPNDPSQSARKMSWLKKAFTSPHNLMGIVIFIGGGCLLQSAYVPIEVLAFFGYLLFEFCNGIYVPCVAYHRGIIVNEGNRAGLYGLMKLPHFLFVIIALATAVEDPRHRQTVFLACFSTLVAASLASIIGLRGSEKEEQKPAIDLEQLMEMSDGDSFREKMLTPHSLASASTPTLSTTRPTTAHEIIMDKQS</sequence>
<feature type="transmembrane region" description="Helical" evidence="13">
    <location>
        <begin position="320"/>
        <end position="342"/>
    </location>
</feature>
<evidence type="ECO:0000256" key="8">
    <source>
        <dbReference type="ARBA" id="ARBA00023065"/>
    </source>
</evidence>
<feature type="transmembrane region" description="Helical" evidence="13">
    <location>
        <begin position="279"/>
        <end position="300"/>
    </location>
</feature>
<name>A0AA39YZU7_9PEZI</name>
<evidence type="ECO:0000256" key="6">
    <source>
        <dbReference type="ARBA" id="ARBA00022692"/>
    </source>
</evidence>
<keyword evidence="5" id="KW-1003">Cell membrane</keyword>
<feature type="transmembrane region" description="Helical" evidence="13">
    <location>
        <begin position="230"/>
        <end position="250"/>
    </location>
</feature>
<evidence type="ECO:0000256" key="13">
    <source>
        <dbReference type="SAM" id="Phobius"/>
    </source>
</evidence>
<keyword evidence="15" id="KW-1185">Reference proteome</keyword>
<evidence type="ECO:0000256" key="2">
    <source>
        <dbReference type="ARBA" id="ARBA00004651"/>
    </source>
</evidence>
<feature type="transmembrane region" description="Helical" evidence="13">
    <location>
        <begin position="108"/>
        <end position="129"/>
    </location>
</feature>
<gene>
    <name evidence="14" type="ORF">QBC41DRAFT_368477</name>
</gene>
<feature type="region of interest" description="Disordered" evidence="12">
    <location>
        <begin position="514"/>
        <end position="543"/>
    </location>
</feature>
<dbReference type="Pfam" id="PF05631">
    <property type="entry name" value="MFS_5"/>
    <property type="match status" value="1"/>
</dbReference>
<dbReference type="InterPro" id="IPR008509">
    <property type="entry name" value="MOT2/MFSD5"/>
</dbReference>
<dbReference type="PANTHER" id="PTHR23516:SF1">
    <property type="entry name" value="MOLYBDATE-ANION TRANSPORTER"/>
    <property type="match status" value="1"/>
</dbReference>
<feature type="region of interest" description="Disordered" evidence="12">
    <location>
        <begin position="36"/>
        <end position="59"/>
    </location>
</feature>
<feature type="compositionally biased region" description="Low complexity" evidence="12">
    <location>
        <begin position="517"/>
        <end position="534"/>
    </location>
</feature>
<evidence type="ECO:0000256" key="10">
    <source>
        <dbReference type="ARBA" id="ARBA00030646"/>
    </source>
</evidence>
<feature type="transmembrane region" description="Helical" evidence="13">
    <location>
        <begin position="432"/>
        <end position="451"/>
    </location>
</feature>
<feature type="transmembrane region" description="Helical" evidence="13">
    <location>
        <begin position="463"/>
        <end position="482"/>
    </location>
</feature>
<keyword evidence="8" id="KW-0406">Ion transport</keyword>
<evidence type="ECO:0000313" key="14">
    <source>
        <dbReference type="EMBL" id="KAK0661621.1"/>
    </source>
</evidence>
<keyword evidence="6 13" id="KW-0812">Transmembrane</keyword>
<feature type="transmembrane region" description="Helical" evidence="13">
    <location>
        <begin position="199"/>
        <end position="218"/>
    </location>
</feature>
<dbReference type="Proteomes" id="UP001174997">
    <property type="component" value="Unassembled WGS sequence"/>
</dbReference>
<evidence type="ECO:0000256" key="7">
    <source>
        <dbReference type="ARBA" id="ARBA00022989"/>
    </source>
</evidence>
<feature type="transmembrane region" description="Helical" evidence="13">
    <location>
        <begin position="6"/>
        <end position="26"/>
    </location>
</feature>
<evidence type="ECO:0000256" key="12">
    <source>
        <dbReference type="SAM" id="MobiDB-lite"/>
    </source>
</evidence>
<proteinExistence type="predicted"/>
<feature type="transmembrane region" description="Helical" evidence="13">
    <location>
        <begin position="159"/>
        <end position="178"/>
    </location>
</feature>
<evidence type="ECO:0000256" key="1">
    <source>
        <dbReference type="ARBA" id="ARBA00003019"/>
    </source>
</evidence>
<dbReference type="Gene3D" id="1.20.1250.20">
    <property type="entry name" value="MFS general substrate transporter like domains"/>
    <property type="match status" value="1"/>
</dbReference>
<evidence type="ECO:0000313" key="15">
    <source>
        <dbReference type="Proteomes" id="UP001174997"/>
    </source>
</evidence>
<dbReference type="InterPro" id="IPR036259">
    <property type="entry name" value="MFS_trans_sf"/>
</dbReference>
<dbReference type="EMBL" id="JAULSY010000150">
    <property type="protein sequence ID" value="KAK0661621.1"/>
    <property type="molecule type" value="Genomic_DNA"/>
</dbReference>
<dbReference type="GO" id="GO:0006811">
    <property type="term" value="P:monoatomic ion transport"/>
    <property type="evidence" value="ECO:0007669"/>
    <property type="project" value="UniProtKB-KW"/>
</dbReference>
<comment type="caution">
    <text evidence="14">The sequence shown here is derived from an EMBL/GenBank/DDBJ whole genome shotgun (WGS) entry which is preliminary data.</text>
</comment>
<dbReference type="PANTHER" id="PTHR23516">
    <property type="entry name" value="SAM (S-ADENOSYL METHIONINE) TRANSPORTER"/>
    <property type="match status" value="1"/>
</dbReference>
<dbReference type="SUPFAM" id="SSF103473">
    <property type="entry name" value="MFS general substrate transporter"/>
    <property type="match status" value="1"/>
</dbReference>
<evidence type="ECO:0000256" key="9">
    <source>
        <dbReference type="ARBA" id="ARBA00023136"/>
    </source>
</evidence>
<comment type="function">
    <text evidence="1">Mediates high-affinity intracellular uptake of the rare oligo-element molybdenum.</text>
</comment>
<dbReference type="AlphaFoldDB" id="A0AA39YZU7"/>
<protein>
    <recommendedName>
        <fullName evidence="3">Molybdate-anion transporter</fullName>
    </recommendedName>
    <alternativeName>
        <fullName evidence="10">Major facilitator superfamily domain-containing protein 5</fullName>
    </alternativeName>
    <alternativeName>
        <fullName evidence="11">Molybdate transporter 2 homolog</fullName>
    </alternativeName>
</protein>
<reference evidence="14" key="1">
    <citation type="submission" date="2023-06" db="EMBL/GenBank/DDBJ databases">
        <title>Genome-scale phylogeny and comparative genomics of the fungal order Sordariales.</title>
        <authorList>
            <consortium name="Lawrence Berkeley National Laboratory"/>
            <person name="Hensen N."/>
            <person name="Bonometti L."/>
            <person name="Westerberg I."/>
            <person name="Brannstrom I.O."/>
            <person name="Guillou S."/>
            <person name="Cros-Aarteil S."/>
            <person name="Calhoun S."/>
            <person name="Haridas S."/>
            <person name="Kuo A."/>
            <person name="Mondo S."/>
            <person name="Pangilinan J."/>
            <person name="Riley R."/>
            <person name="Labutti K."/>
            <person name="Andreopoulos B."/>
            <person name="Lipzen A."/>
            <person name="Chen C."/>
            <person name="Yanf M."/>
            <person name="Daum C."/>
            <person name="Ng V."/>
            <person name="Clum A."/>
            <person name="Steindorff A."/>
            <person name="Ohm R."/>
            <person name="Martin F."/>
            <person name="Silar P."/>
            <person name="Natvig D."/>
            <person name="Lalanne C."/>
            <person name="Gautier V."/>
            <person name="Ament-Velasquez S.L."/>
            <person name="Kruys A."/>
            <person name="Hutchinson M.I."/>
            <person name="Powell A.J."/>
            <person name="Barry K."/>
            <person name="Miller A.N."/>
            <person name="Grigoriev I.V."/>
            <person name="Debuchy R."/>
            <person name="Gladieux P."/>
            <person name="Thoren M.H."/>
            <person name="Johannesson H."/>
        </authorList>
    </citation>
    <scope>NUCLEOTIDE SEQUENCE</scope>
    <source>
        <strain evidence="14">CBS 307.81</strain>
    </source>
</reference>
<evidence type="ECO:0000256" key="5">
    <source>
        <dbReference type="ARBA" id="ARBA00022475"/>
    </source>
</evidence>
<organism evidence="14 15">
    <name type="scientific">Cercophora samala</name>
    <dbReference type="NCBI Taxonomy" id="330535"/>
    <lineage>
        <taxon>Eukaryota</taxon>
        <taxon>Fungi</taxon>
        <taxon>Dikarya</taxon>
        <taxon>Ascomycota</taxon>
        <taxon>Pezizomycotina</taxon>
        <taxon>Sordariomycetes</taxon>
        <taxon>Sordariomycetidae</taxon>
        <taxon>Sordariales</taxon>
        <taxon>Lasiosphaeriaceae</taxon>
        <taxon>Cercophora</taxon>
    </lineage>
</organism>
<evidence type="ECO:0000256" key="4">
    <source>
        <dbReference type="ARBA" id="ARBA00022448"/>
    </source>
</evidence>
<keyword evidence="7 13" id="KW-1133">Transmembrane helix</keyword>
<feature type="transmembrane region" description="Helical" evidence="13">
    <location>
        <begin position="399"/>
        <end position="420"/>
    </location>
</feature>
<accession>A0AA39YZU7</accession>
<keyword evidence="4" id="KW-0813">Transport</keyword>
<feature type="transmembrane region" description="Helical" evidence="13">
    <location>
        <begin position="376"/>
        <end position="393"/>
    </location>
</feature>
<dbReference type="GO" id="GO:0015098">
    <property type="term" value="F:molybdate ion transmembrane transporter activity"/>
    <property type="evidence" value="ECO:0007669"/>
    <property type="project" value="InterPro"/>
</dbReference>
<evidence type="ECO:0000256" key="11">
    <source>
        <dbReference type="ARBA" id="ARBA00032555"/>
    </source>
</evidence>
<keyword evidence="9 13" id="KW-0472">Membrane</keyword>
<comment type="subcellular location">
    <subcellularLocation>
        <location evidence="2">Cell membrane</location>
        <topology evidence="2">Multi-pass membrane protein</topology>
    </subcellularLocation>
</comment>
<dbReference type="GO" id="GO:0005886">
    <property type="term" value="C:plasma membrane"/>
    <property type="evidence" value="ECO:0007669"/>
    <property type="project" value="UniProtKB-SubCell"/>
</dbReference>
<evidence type="ECO:0000256" key="3">
    <source>
        <dbReference type="ARBA" id="ARBA00021242"/>
    </source>
</evidence>